<dbReference type="SUPFAM" id="SSF48371">
    <property type="entry name" value="ARM repeat"/>
    <property type="match status" value="2"/>
</dbReference>
<keyword evidence="2" id="KW-1185">Reference proteome</keyword>
<organism evidence="1 2">
    <name type="scientific">Pandoraea communis</name>
    <dbReference type="NCBI Taxonomy" id="2508297"/>
    <lineage>
        <taxon>Bacteria</taxon>
        <taxon>Pseudomonadati</taxon>
        <taxon>Pseudomonadota</taxon>
        <taxon>Betaproteobacteria</taxon>
        <taxon>Burkholderiales</taxon>
        <taxon>Burkholderiaceae</taxon>
        <taxon>Pandoraea</taxon>
    </lineage>
</organism>
<dbReference type="AlphaFoldDB" id="A0A5E4RJM6"/>
<evidence type="ECO:0000313" key="1">
    <source>
        <dbReference type="EMBL" id="VVD62229.1"/>
    </source>
</evidence>
<name>A0A5E4RJM6_9BURK</name>
<accession>A0A5E4RJM6</accession>
<reference evidence="1 2" key="1">
    <citation type="submission" date="2019-08" db="EMBL/GenBank/DDBJ databases">
        <authorList>
            <person name="Peeters C."/>
        </authorList>
    </citation>
    <scope>NUCLEOTIDE SEQUENCE [LARGE SCALE GENOMIC DNA]</scope>
    <source>
        <strain evidence="1 2">LMG 31111</strain>
    </source>
</reference>
<gene>
    <name evidence="1" type="ORF">PCO31111_00168</name>
</gene>
<evidence type="ECO:0000313" key="2">
    <source>
        <dbReference type="Proteomes" id="UP000383971"/>
    </source>
</evidence>
<dbReference type="InterPro" id="IPR016024">
    <property type="entry name" value="ARM-type_fold"/>
</dbReference>
<protein>
    <recommendedName>
        <fullName evidence="3">HEAT repeat domain-containing protein</fullName>
    </recommendedName>
</protein>
<dbReference type="EMBL" id="CABPSE010000001">
    <property type="protein sequence ID" value="VVD62229.1"/>
    <property type="molecule type" value="Genomic_DNA"/>
</dbReference>
<dbReference type="Proteomes" id="UP000383971">
    <property type="component" value="Unassembled WGS sequence"/>
</dbReference>
<evidence type="ECO:0008006" key="3">
    <source>
        <dbReference type="Google" id="ProtNLM"/>
    </source>
</evidence>
<dbReference type="RefSeq" id="WP_150583251.1">
    <property type="nucleotide sequence ID" value="NZ_CABPSE010000001.1"/>
</dbReference>
<dbReference type="InterPro" id="IPR011989">
    <property type="entry name" value="ARM-like"/>
</dbReference>
<proteinExistence type="predicted"/>
<sequence length="467" mass="50607">MNLISKIFGARSPSTVPAQVVYLSPGESMSLRAALETIASSADQEFVAQCISHYSGYVREAAIARAVELGGSSSLDSITKRVNDWVPEVRRAATNALLTLLATVPAEHFVSIIPRLRGLMLATRTDHRSWLFEFERRLVEAGGTKAILAAMTGSDFRLRRAAFFVAVDHHLLSPNETIELGLNSGDIVLARSAVALLDLAPASDRAKYIGLATESPFGPIRLAALNHISGDKSNSDYEPFLWRATLDSQGSLRTAAARLLIKHGRDVCEHCAALLDAGQLTAREVRAGLSLLVEQCAPEIVSTLAKHTDDARAEIRAHVVALRAKVLPSLKDEIAARALLDPSRQVRKSGVRLCTGGAFVSLGLIKAVLAQHGDYRAALAVSARDKWDRLTCIALVAELHMSGESGDPDIKDALKRWIEDPTSLWTKPSGEHRAVLSHPDVQSCLLELADDQQPQLRARLREGGIEL</sequence>
<dbReference type="Gene3D" id="1.25.10.10">
    <property type="entry name" value="Leucine-rich Repeat Variant"/>
    <property type="match status" value="1"/>
</dbReference>